<dbReference type="InterPro" id="IPR036986">
    <property type="entry name" value="S4_RNA-bd_sf"/>
</dbReference>
<dbReference type="RefSeq" id="WP_125118053.1">
    <property type="nucleotide sequence ID" value="NZ_AP019309.1"/>
</dbReference>
<gene>
    <name evidence="2" type="ORF">SG0102_00030</name>
</gene>
<dbReference type="PROSITE" id="PS50889">
    <property type="entry name" value="S4"/>
    <property type="match status" value="1"/>
</dbReference>
<dbReference type="FunCoup" id="A0A3G9JPT3">
    <property type="interactions" value="57"/>
</dbReference>
<sequence length="73" mass="8062">MQELKIHTEYITLGQALKLANLTSSGVESKIVIAEGEVKVNGEVETRRGKKLRNGDSFSYDQETFVVHADPNA</sequence>
<dbReference type="GO" id="GO:0003723">
    <property type="term" value="F:RNA binding"/>
    <property type="evidence" value="ECO:0007669"/>
    <property type="project" value="UniProtKB-KW"/>
</dbReference>
<dbReference type="SUPFAM" id="SSF55174">
    <property type="entry name" value="Alpha-L RNA-binding motif"/>
    <property type="match status" value="1"/>
</dbReference>
<evidence type="ECO:0000313" key="3">
    <source>
        <dbReference type="Proteomes" id="UP000268059"/>
    </source>
</evidence>
<dbReference type="EMBL" id="AP019309">
    <property type="protein sequence ID" value="BBH25069.1"/>
    <property type="molecule type" value="Genomic_DNA"/>
</dbReference>
<dbReference type="Pfam" id="PF13275">
    <property type="entry name" value="S4_2"/>
    <property type="match status" value="1"/>
</dbReference>
<name>A0A3G9JPT3_9FIRM</name>
<proteinExistence type="predicted"/>
<dbReference type="CDD" id="cd00165">
    <property type="entry name" value="S4"/>
    <property type="match status" value="1"/>
</dbReference>
<evidence type="ECO:0000256" key="1">
    <source>
        <dbReference type="PROSITE-ProRule" id="PRU00182"/>
    </source>
</evidence>
<dbReference type="OrthoDB" id="9811532at2"/>
<evidence type="ECO:0000313" key="2">
    <source>
        <dbReference type="EMBL" id="BBH25069.1"/>
    </source>
</evidence>
<reference evidence="2 3" key="1">
    <citation type="submission" date="2018-11" db="EMBL/GenBank/DDBJ databases">
        <title>Novel Erysipelotrichaceae bacterium isolated from small intestine of a swine.</title>
        <authorList>
            <person name="Kim J.S."/>
            <person name="Choe H."/>
            <person name="Lee Y.R."/>
            <person name="Kim K.M."/>
            <person name="Park D.S."/>
        </authorList>
    </citation>
    <scope>NUCLEOTIDE SEQUENCE [LARGE SCALE GENOMIC DNA]</scope>
    <source>
        <strain evidence="2 3">SG0102</strain>
    </source>
</reference>
<keyword evidence="1" id="KW-0694">RNA-binding</keyword>
<accession>A0A3G9JPT3</accession>
<dbReference type="AlphaFoldDB" id="A0A3G9JPT3"/>
<dbReference type="Proteomes" id="UP000268059">
    <property type="component" value="Chromosome"/>
</dbReference>
<organism evidence="2 3">
    <name type="scientific">Intestinibaculum porci</name>
    <dbReference type="NCBI Taxonomy" id="2487118"/>
    <lineage>
        <taxon>Bacteria</taxon>
        <taxon>Bacillati</taxon>
        <taxon>Bacillota</taxon>
        <taxon>Erysipelotrichia</taxon>
        <taxon>Erysipelotrichales</taxon>
        <taxon>Erysipelotrichaceae</taxon>
        <taxon>Intestinibaculum</taxon>
    </lineage>
</organism>
<dbReference type="InParanoid" id="A0A3G9JPT3"/>
<protein>
    <submittedName>
        <fullName evidence="2">RNA-binding protein S4</fullName>
    </submittedName>
</protein>
<keyword evidence="3" id="KW-1185">Reference proteome</keyword>
<dbReference type="KEGG" id="ebm:SG0102_00030"/>
<dbReference type="Gene3D" id="3.10.290.10">
    <property type="entry name" value="RNA-binding S4 domain"/>
    <property type="match status" value="1"/>
</dbReference>